<dbReference type="Gene3D" id="3.20.20.80">
    <property type="entry name" value="Glycosidases"/>
    <property type="match status" value="1"/>
</dbReference>
<reference evidence="2 3" key="1">
    <citation type="submission" date="2021-03" db="EMBL/GenBank/DDBJ databases">
        <title>Genomic Encyclopedia of Type Strains, Phase IV (KMG-IV): sequencing the most valuable type-strain genomes for metagenomic binning, comparative biology and taxonomic classification.</title>
        <authorList>
            <person name="Goeker M."/>
        </authorList>
    </citation>
    <scope>NUCLEOTIDE SEQUENCE [LARGE SCALE GENOMIC DNA]</scope>
    <source>
        <strain evidence="2 3">DSM 26048</strain>
    </source>
</reference>
<proteinExistence type="predicted"/>
<name>A0ABS4ITT2_9BACL</name>
<dbReference type="Proteomes" id="UP001519287">
    <property type="component" value="Unassembled WGS sequence"/>
</dbReference>
<feature type="domain" description="Glycoside hydrolase family 29 N-terminal" evidence="1">
    <location>
        <begin position="5"/>
        <end position="301"/>
    </location>
</feature>
<comment type="caution">
    <text evidence="2">The sequence shown here is derived from an EMBL/GenBank/DDBJ whole genome shotgun (WGS) entry which is preliminary data.</text>
</comment>
<dbReference type="EMBL" id="JAGGLB010000005">
    <property type="protein sequence ID" value="MBP1990520.1"/>
    <property type="molecule type" value="Genomic_DNA"/>
</dbReference>
<dbReference type="InterPro" id="IPR017853">
    <property type="entry name" value="GH"/>
</dbReference>
<dbReference type="Pfam" id="PF01120">
    <property type="entry name" value="Alpha_L_fucos"/>
    <property type="match status" value="1"/>
</dbReference>
<evidence type="ECO:0000313" key="3">
    <source>
        <dbReference type="Proteomes" id="UP001519287"/>
    </source>
</evidence>
<dbReference type="InterPro" id="IPR057739">
    <property type="entry name" value="Glyco_hydro_29_N"/>
</dbReference>
<sequence>MNDRTDWFAEAKYGLFIHYLYDMQNDASWKTSYGKSTSWDEAVLEFDAGRFARDAAQTGAKYVIFTMMQVLKYMIAPNETYERYTGYQPGESTSSRDLVEDLYTELHKYGIELMLYWTGDGPRQDEQASVGLGLDKAMSGEEMKINPLFMQRWTEVAREYGWRYGDRVAGWWVDGCYDWSGYDQESLGLLAEALREGNANRIIAFNPGIYSPVIGYSSHEDYTAGEVNHFEDVPSSRWIGGEQWHIASHLGNHWGGLGTKYPTEDLLEYVRSVNAKSGVVSLDVAVYRDGKIAEEQVEQLGHLKRMTWGE</sequence>
<evidence type="ECO:0000259" key="1">
    <source>
        <dbReference type="Pfam" id="PF01120"/>
    </source>
</evidence>
<organism evidence="2 3">
    <name type="scientific">Paenibacillus eucommiae</name>
    <dbReference type="NCBI Taxonomy" id="1355755"/>
    <lineage>
        <taxon>Bacteria</taxon>
        <taxon>Bacillati</taxon>
        <taxon>Bacillota</taxon>
        <taxon>Bacilli</taxon>
        <taxon>Bacillales</taxon>
        <taxon>Paenibacillaceae</taxon>
        <taxon>Paenibacillus</taxon>
    </lineage>
</organism>
<gene>
    <name evidence="2" type="ORF">J2Z66_002126</name>
</gene>
<accession>A0ABS4ITT2</accession>
<evidence type="ECO:0000313" key="2">
    <source>
        <dbReference type="EMBL" id="MBP1990520.1"/>
    </source>
</evidence>
<protein>
    <recommendedName>
        <fullName evidence="1">Glycoside hydrolase family 29 N-terminal domain-containing protein</fullName>
    </recommendedName>
</protein>
<dbReference type="RefSeq" id="WP_209971289.1">
    <property type="nucleotide sequence ID" value="NZ_JAGGLB010000005.1"/>
</dbReference>
<dbReference type="SUPFAM" id="SSF51445">
    <property type="entry name" value="(Trans)glycosidases"/>
    <property type="match status" value="1"/>
</dbReference>
<keyword evidence="3" id="KW-1185">Reference proteome</keyword>